<evidence type="ECO:0000313" key="13">
    <source>
        <dbReference type="EMBL" id="SFE44705.1"/>
    </source>
</evidence>
<dbReference type="PROSITE" id="PS52016">
    <property type="entry name" value="TONB_DEPENDENT_REC_3"/>
    <property type="match status" value="1"/>
</dbReference>
<keyword evidence="2 8" id="KW-0813">Transport</keyword>
<keyword evidence="4 8" id="KW-0812">Transmembrane</keyword>
<dbReference type="NCBIfam" id="TIGR04057">
    <property type="entry name" value="SusC_RagA_signa"/>
    <property type="match status" value="1"/>
</dbReference>
<keyword evidence="14" id="KW-1185">Reference proteome</keyword>
<evidence type="ECO:0000256" key="8">
    <source>
        <dbReference type="PROSITE-ProRule" id="PRU01360"/>
    </source>
</evidence>
<evidence type="ECO:0000256" key="7">
    <source>
        <dbReference type="ARBA" id="ARBA00023237"/>
    </source>
</evidence>
<dbReference type="Gene3D" id="2.60.40.1120">
    <property type="entry name" value="Carboxypeptidase-like, regulatory domain"/>
    <property type="match status" value="1"/>
</dbReference>
<keyword evidence="7 8" id="KW-0998">Cell outer membrane</keyword>
<dbReference type="SUPFAM" id="SSF49464">
    <property type="entry name" value="Carboxypeptidase regulatory domain-like"/>
    <property type="match status" value="1"/>
</dbReference>
<feature type="domain" description="TonB-dependent receptor-like beta-barrel" evidence="11">
    <location>
        <begin position="487"/>
        <end position="858"/>
    </location>
</feature>
<keyword evidence="6 8" id="KW-0472">Membrane</keyword>
<protein>
    <submittedName>
        <fullName evidence="13">TonB-linked outer membrane protein, SusC/RagA family</fullName>
    </submittedName>
</protein>
<dbReference type="SUPFAM" id="SSF56935">
    <property type="entry name" value="Porins"/>
    <property type="match status" value="1"/>
</dbReference>
<name>A0A1I2AKZ7_9BACT</name>
<dbReference type="Gene3D" id="2.40.170.20">
    <property type="entry name" value="TonB-dependent receptor, beta-barrel domain"/>
    <property type="match status" value="1"/>
</dbReference>
<dbReference type="Pfam" id="PF13715">
    <property type="entry name" value="CarbopepD_reg_2"/>
    <property type="match status" value="1"/>
</dbReference>
<keyword evidence="3 8" id="KW-1134">Transmembrane beta strand</keyword>
<dbReference type="STRING" id="662367.SAMN05216167_11412"/>
<dbReference type="InterPro" id="IPR039426">
    <property type="entry name" value="TonB-dep_rcpt-like"/>
</dbReference>
<dbReference type="InterPro" id="IPR008969">
    <property type="entry name" value="CarboxyPept-like_regulatory"/>
</dbReference>
<feature type="chain" id="PRO_5011526580" evidence="10">
    <location>
        <begin position="22"/>
        <end position="1068"/>
    </location>
</feature>
<dbReference type="Proteomes" id="UP000198598">
    <property type="component" value="Unassembled WGS sequence"/>
</dbReference>
<reference evidence="13 14" key="1">
    <citation type="submission" date="2016-10" db="EMBL/GenBank/DDBJ databases">
        <authorList>
            <person name="de Groot N.N."/>
        </authorList>
    </citation>
    <scope>NUCLEOTIDE SEQUENCE [LARGE SCALE GENOMIC DNA]</scope>
    <source>
        <strain evidence="13 14">DSM 26130</strain>
    </source>
</reference>
<keyword evidence="10" id="KW-0732">Signal</keyword>
<organism evidence="13 14">
    <name type="scientific">Spirosoma endophyticum</name>
    <dbReference type="NCBI Taxonomy" id="662367"/>
    <lineage>
        <taxon>Bacteria</taxon>
        <taxon>Pseudomonadati</taxon>
        <taxon>Bacteroidota</taxon>
        <taxon>Cytophagia</taxon>
        <taxon>Cytophagales</taxon>
        <taxon>Cytophagaceae</taxon>
        <taxon>Spirosoma</taxon>
    </lineage>
</organism>
<dbReference type="InterPro" id="IPR000531">
    <property type="entry name" value="Beta-barrel_TonB"/>
</dbReference>
<evidence type="ECO:0000256" key="9">
    <source>
        <dbReference type="RuleBase" id="RU003357"/>
    </source>
</evidence>
<dbReference type="InterPro" id="IPR037066">
    <property type="entry name" value="Plug_dom_sf"/>
</dbReference>
<gene>
    <name evidence="13" type="ORF">SAMN05216167_11412</name>
</gene>
<comment type="similarity">
    <text evidence="8 9">Belongs to the TonB-dependent receptor family.</text>
</comment>
<evidence type="ECO:0000256" key="2">
    <source>
        <dbReference type="ARBA" id="ARBA00022448"/>
    </source>
</evidence>
<evidence type="ECO:0000256" key="5">
    <source>
        <dbReference type="ARBA" id="ARBA00023077"/>
    </source>
</evidence>
<dbReference type="RefSeq" id="WP_093831568.1">
    <property type="nucleotide sequence ID" value="NZ_FOLQ01000014.1"/>
</dbReference>
<sequence>MRKILFNSWLLTMLFCLPVLAQDVAVSGRVTSSEDAAGLPGVSVQLKGTTRGTTTDADGNYRISVPASGHLVFSFIGFASQDIAVGNKSSITVSLVPDAANLDEVIVTTFGTAKRTSFTGSAGTLSPEQILKRPVSNLGQALSGAISGVQTTAGTGQPGAAPDIRIRGFGSISSGNDPLYVVDGIPYSGNISNISPSDIESVSVLKDAASTALYGSRAANGVVVVTTKKGQKDRSTINVRYTKGLSTRGLPEYDRVGVGEYYPLMWETYRNSIAYRATNPVALATANADATARLISLVGYNAYNVPDNQVVDVNGQMNPNAQLRFSPESLDWEKPIMRQGNRDELNVSFAGGQNKSDYFLSLSYLNDKGYLIRSDFERITGRLNINSQIKPWFKTGANLALTLNKSNQADAGGTGGSTTFVNPFFFSRNIGPIYPVYAYDPANPGQFLTLPNGDRRWDYGNLTSLGLPARPQFGGRHSVAETVLNQNYLRRNVVSARGYAEVSFLKDFKFTANIGTDLTTINTYTYGNPEIGDGAPAGRATHEFQNINSYNLNQLLNYNKSFGKNSFDVLLGHENFQVGDNNLTGSRSQQIVDGNYELVNFTTTTNLSSVAFQRRVEGYFARVNYDYDQKYFLSGSVRRDGSSKFYQDVRWGNFYSVSGAWRIDQEEFLRSIPTINALKLRASYGQTGNDGGGNTGQDAQDNTISYYAWQALYGLGGWNNASEAGILQTSLGNRNLAWESSNAFDVALEFSLFKGRVSGTVEYFDRRSSNLIFAVPLPLSDGISTVTRNIGTMYNRGVEIELGIEPIRTKDFTWRLDLNATKIKNNITKMPDENPEIISSSDNTKKLAVGHSIYDYWLREFRGVNPANGEVEYRAASYIATNSRITEAGDTLTSNVNNARYHYSGSSVPAMSGGFTNTFRYKGLSLSALFVYQLGGKTYDAAYAALMSSGGYGSAKSTDILRRWRNPGDITDVPRMDAARTSDFDAQSDRWLIDASYMNLRSVTLSYTIPNVLARKLFLENAQVYVSGENLLILSGRKGMNVQQQFNGVTGNVFSPAKSLVLGVSFTL</sequence>
<dbReference type="InterPro" id="IPR012910">
    <property type="entry name" value="Plug_dom"/>
</dbReference>
<dbReference type="Gene3D" id="2.170.130.10">
    <property type="entry name" value="TonB-dependent receptor, plug domain"/>
    <property type="match status" value="1"/>
</dbReference>
<evidence type="ECO:0000259" key="12">
    <source>
        <dbReference type="Pfam" id="PF07715"/>
    </source>
</evidence>
<evidence type="ECO:0000256" key="1">
    <source>
        <dbReference type="ARBA" id="ARBA00004571"/>
    </source>
</evidence>
<feature type="domain" description="TonB-dependent receptor plug" evidence="12">
    <location>
        <begin position="118"/>
        <end position="222"/>
    </location>
</feature>
<evidence type="ECO:0000313" key="14">
    <source>
        <dbReference type="Proteomes" id="UP000198598"/>
    </source>
</evidence>
<proteinExistence type="inferred from homology"/>
<keyword evidence="5 9" id="KW-0798">TonB box</keyword>
<dbReference type="AlphaFoldDB" id="A0A1I2AKZ7"/>
<dbReference type="OrthoDB" id="9768177at2"/>
<dbReference type="InterPro" id="IPR023997">
    <property type="entry name" value="TonB-dep_OMP_SusC/RagA_CS"/>
</dbReference>
<comment type="subcellular location">
    <subcellularLocation>
        <location evidence="1 8">Cell outer membrane</location>
        <topology evidence="1 8">Multi-pass membrane protein</topology>
    </subcellularLocation>
</comment>
<dbReference type="Pfam" id="PF00593">
    <property type="entry name" value="TonB_dep_Rec_b-barrel"/>
    <property type="match status" value="1"/>
</dbReference>
<dbReference type="Pfam" id="PF07715">
    <property type="entry name" value="Plug"/>
    <property type="match status" value="1"/>
</dbReference>
<evidence type="ECO:0000256" key="6">
    <source>
        <dbReference type="ARBA" id="ARBA00023136"/>
    </source>
</evidence>
<feature type="signal peptide" evidence="10">
    <location>
        <begin position="1"/>
        <end position="21"/>
    </location>
</feature>
<dbReference type="EMBL" id="FOLQ01000014">
    <property type="protein sequence ID" value="SFE44705.1"/>
    <property type="molecule type" value="Genomic_DNA"/>
</dbReference>
<dbReference type="InterPro" id="IPR036942">
    <property type="entry name" value="Beta-barrel_TonB_sf"/>
</dbReference>
<dbReference type="NCBIfam" id="TIGR04056">
    <property type="entry name" value="OMP_RagA_SusC"/>
    <property type="match status" value="1"/>
</dbReference>
<dbReference type="GO" id="GO:0009279">
    <property type="term" value="C:cell outer membrane"/>
    <property type="evidence" value="ECO:0007669"/>
    <property type="project" value="UniProtKB-SubCell"/>
</dbReference>
<evidence type="ECO:0000256" key="4">
    <source>
        <dbReference type="ARBA" id="ARBA00022692"/>
    </source>
</evidence>
<evidence type="ECO:0000256" key="3">
    <source>
        <dbReference type="ARBA" id="ARBA00022452"/>
    </source>
</evidence>
<accession>A0A1I2AKZ7</accession>
<dbReference type="InterPro" id="IPR023996">
    <property type="entry name" value="TonB-dep_OMP_SusC/RagA"/>
</dbReference>
<evidence type="ECO:0000256" key="10">
    <source>
        <dbReference type="SAM" id="SignalP"/>
    </source>
</evidence>
<evidence type="ECO:0000259" key="11">
    <source>
        <dbReference type="Pfam" id="PF00593"/>
    </source>
</evidence>